<dbReference type="Gene3D" id="1.25.40.20">
    <property type="entry name" value="Ankyrin repeat-containing domain"/>
    <property type="match status" value="1"/>
</dbReference>
<dbReference type="EMBL" id="JAPUFD010000001">
    <property type="protein sequence ID" value="MDI1484928.1"/>
    <property type="molecule type" value="Genomic_DNA"/>
</dbReference>
<keyword evidence="5" id="KW-1185">Reference proteome</keyword>
<dbReference type="PROSITE" id="PS50088">
    <property type="entry name" value="ANK_REPEAT"/>
    <property type="match status" value="2"/>
</dbReference>
<proteinExistence type="predicted"/>
<gene>
    <name evidence="4" type="ORF">OHK93_000062</name>
</gene>
<organism evidence="4 5">
    <name type="scientific">Ramalina farinacea</name>
    <dbReference type="NCBI Taxonomy" id="258253"/>
    <lineage>
        <taxon>Eukaryota</taxon>
        <taxon>Fungi</taxon>
        <taxon>Dikarya</taxon>
        <taxon>Ascomycota</taxon>
        <taxon>Pezizomycotina</taxon>
        <taxon>Lecanoromycetes</taxon>
        <taxon>OSLEUM clade</taxon>
        <taxon>Lecanoromycetidae</taxon>
        <taxon>Lecanorales</taxon>
        <taxon>Lecanorineae</taxon>
        <taxon>Ramalinaceae</taxon>
        <taxon>Ramalina</taxon>
    </lineage>
</organism>
<evidence type="ECO:0000256" key="1">
    <source>
        <dbReference type="ARBA" id="ARBA00022737"/>
    </source>
</evidence>
<dbReference type="InterPro" id="IPR050776">
    <property type="entry name" value="Ank_Repeat/CDKN_Inhibitor"/>
</dbReference>
<dbReference type="SMART" id="SM00248">
    <property type="entry name" value="ANK"/>
    <property type="match status" value="2"/>
</dbReference>
<keyword evidence="2 3" id="KW-0040">ANK repeat</keyword>
<evidence type="ECO:0000313" key="4">
    <source>
        <dbReference type="EMBL" id="MDI1484928.1"/>
    </source>
</evidence>
<name>A0AA43QHR0_9LECA</name>
<feature type="repeat" description="ANK" evidence="3">
    <location>
        <begin position="32"/>
        <end position="64"/>
    </location>
</feature>
<dbReference type="PANTHER" id="PTHR24201">
    <property type="entry name" value="ANK_REP_REGION DOMAIN-CONTAINING PROTEIN"/>
    <property type="match status" value="1"/>
</dbReference>
<evidence type="ECO:0000313" key="5">
    <source>
        <dbReference type="Proteomes" id="UP001161017"/>
    </source>
</evidence>
<comment type="caution">
    <text evidence="4">The sequence shown here is derived from an EMBL/GenBank/DDBJ whole genome shotgun (WGS) entry which is preliminary data.</text>
</comment>
<evidence type="ECO:0000256" key="2">
    <source>
        <dbReference type="ARBA" id="ARBA00023043"/>
    </source>
</evidence>
<reference evidence="4" key="1">
    <citation type="journal article" date="2023" name="Genome Biol. Evol.">
        <title>First Whole Genome Sequence and Flow Cytometry Genome Size Data for the Lichen-Forming Fungus Ramalina farinacea (Ascomycota).</title>
        <authorList>
            <person name="Llewellyn T."/>
            <person name="Mian S."/>
            <person name="Hill R."/>
            <person name="Leitch I.J."/>
            <person name="Gaya E."/>
        </authorList>
    </citation>
    <scope>NUCLEOTIDE SEQUENCE</scope>
    <source>
        <strain evidence="4">LIQ254RAFAR</strain>
    </source>
</reference>
<accession>A0AA43QHR0</accession>
<keyword evidence="1" id="KW-0677">Repeat</keyword>
<protein>
    <submittedName>
        <fullName evidence="4">Uncharacterized protein</fullName>
    </submittedName>
</protein>
<dbReference type="PROSITE" id="PS50297">
    <property type="entry name" value="ANK_REP_REGION"/>
    <property type="match status" value="1"/>
</dbReference>
<dbReference type="InterPro" id="IPR002110">
    <property type="entry name" value="Ankyrin_rpt"/>
</dbReference>
<feature type="repeat" description="ANK" evidence="3">
    <location>
        <begin position="65"/>
        <end position="97"/>
    </location>
</feature>
<sequence>MLHKGYLDRRSGSFSLVLQSVSRIDVDAQDRFGRTVLSWAAGHDDIETVQNLLLCGANPNDKDRCGETPLHHAARLRAERSVKLLLSAKADPLLMDAGGYTPLDIASTESIMTFLVAAGSRWGPRISSFNESVLARQELSLYVTFLAGSDSASDPKYNMRVWSGHEGSCHISSIDNRTPAFEASCFYVALRLSSRSHIALLESHLRLKPFEICCGPESDDWSIYHTEQQVAAEAYYVILQGNQDPAKPCKRKAGRKRTAFDEATIAENEVVQEHVYIGPVGKPLEKWFDEFKQRAAYAVEKQRKWKEYWGIEVWETAKRLTSTPDSQSEGCWGLGPYYVPRYQSIFSTYHTPPLEDDILARDFSEEITDHERQTGGLVLITRDASSSRFYRPDGLQVSRCYRPG</sequence>
<dbReference type="AlphaFoldDB" id="A0AA43QHR0"/>
<evidence type="ECO:0000256" key="3">
    <source>
        <dbReference type="PROSITE-ProRule" id="PRU00023"/>
    </source>
</evidence>
<dbReference type="InterPro" id="IPR036770">
    <property type="entry name" value="Ankyrin_rpt-contain_sf"/>
</dbReference>
<dbReference type="Pfam" id="PF12796">
    <property type="entry name" value="Ank_2"/>
    <property type="match status" value="1"/>
</dbReference>
<dbReference type="Proteomes" id="UP001161017">
    <property type="component" value="Unassembled WGS sequence"/>
</dbReference>
<dbReference type="SUPFAM" id="SSF48403">
    <property type="entry name" value="Ankyrin repeat"/>
    <property type="match status" value="1"/>
</dbReference>